<organism evidence="10 11">
    <name type="scientific">Bacteroides sedimenti</name>
    <dbReference type="NCBI Taxonomy" id="2136147"/>
    <lineage>
        <taxon>Bacteria</taxon>
        <taxon>Pseudomonadati</taxon>
        <taxon>Bacteroidota</taxon>
        <taxon>Bacteroidia</taxon>
        <taxon>Bacteroidales</taxon>
        <taxon>Bacteroidaceae</taxon>
        <taxon>Bacteroides</taxon>
    </lineage>
</organism>
<dbReference type="PANTHER" id="PTHR37322">
    <property type="match status" value="1"/>
</dbReference>
<feature type="domain" description="Lyase N-terminal" evidence="8">
    <location>
        <begin position="29"/>
        <end position="192"/>
    </location>
</feature>
<evidence type="ECO:0000259" key="9">
    <source>
        <dbReference type="Pfam" id="PF09093"/>
    </source>
</evidence>
<accession>A0ABM8IGM4</accession>
<name>A0ABM8IGM4_9BACE</name>
<dbReference type="InterPro" id="IPR024200">
    <property type="entry name" value="Chondroitinase_ABC_I"/>
</dbReference>
<comment type="subunit">
    <text evidence="3">Monomer.</text>
</comment>
<feature type="domain" description="Polysaccharide lyase family 8 central" evidence="7">
    <location>
        <begin position="602"/>
        <end position="856"/>
    </location>
</feature>
<keyword evidence="4" id="KW-0106">Calcium</keyword>
<evidence type="ECO:0000259" key="7">
    <source>
        <dbReference type="Pfam" id="PF02278"/>
    </source>
</evidence>
<dbReference type="Pfam" id="PF02278">
    <property type="entry name" value="Lyase_8"/>
    <property type="match status" value="1"/>
</dbReference>
<evidence type="ECO:0000313" key="11">
    <source>
        <dbReference type="Proteomes" id="UP001496674"/>
    </source>
</evidence>
<evidence type="ECO:0000256" key="3">
    <source>
        <dbReference type="ARBA" id="ARBA00011245"/>
    </source>
</evidence>
<dbReference type="SUPFAM" id="SSF49863">
    <property type="entry name" value="Hyaluronate lyase-like, C-terminal domain"/>
    <property type="match status" value="1"/>
</dbReference>
<reference evidence="10 11" key="1">
    <citation type="submission" date="2023-04" db="EMBL/GenBank/DDBJ databases">
        <title>Draft genome sequence of acteroides sedimenti strain YN3PY1.</title>
        <authorList>
            <person name="Yoshida N."/>
        </authorList>
    </citation>
    <scope>NUCLEOTIDE SEQUENCE [LARGE SCALE GENOMIC DNA]</scope>
    <source>
        <strain evidence="10 11">YN3PY1</strain>
    </source>
</reference>
<dbReference type="SUPFAM" id="SSF74650">
    <property type="entry name" value="Galactose mutarotase-like"/>
    <property type="match status" value="1"/>
</dbReference>
<dbReference type="Gene3D" id="2.70.98.10">
    <property type="match status" value="1"/>
</dbReference>
<comment type="similarity">
    <text evidence="2">Belongs to the polysaccharide lyase 8 family.</text>
</comment>
<evidence type="ECO:0000256" key="4">
    <source>
        <dbReference type="ARBA" id="ARBA00022837"/>
    </source>
</evidence>
<dbReference type="InterPro" id="IPR011071">
    <property type="entry name" value="Lyase_8-like_C"/>
</dbReference>
<keyword evidence="5" id="KW-0456">Lyase</keyword>
<dbReference type="Gene3D" id="2.60.220.10">
    <property type="entry name" value="Polysaccharide lyase family 8-like, C-terminal"/>
    <property type="match status" value="1"/>
</dbReference>
<keyword evidence="11" id="KW-1185">Reference proteome</keyword>
<dbReference type="InterPro" id="IPR008979">
    <property type="entry name" value="Galactose-bd-like_sf"/>
</dbReference>
<gene>
    <name evidence="10" type="primary">chonabc_2</name>
    <name evidence="10" type="ORF">BSYN_17310</name>
</gene>
<keyword evidence="6" id="KW-0732">Signal</keyword>
<evidence type="ECO:0000256" key="6">
    <source>
        <dbReference type="SAM" id="SignalP"/>
    </source>
</evidence>
<feature type="signal peptide" evidence="6">
    <location>
        <begin position="1"/>
        <end position="23"/>
    </location>
</feature>
<dbReference type="Gene3D" id="1.50.10.100">
    <property type="entry name" value="Chondroitin AC/alginate lyase"/>
    <property type="match status" value="1"/>
</dbReference>
<protein>
    <submittedName>
        <fullName evidence="10">Chondroitin sulfate ABC exolyase</fullName>
    </submittedName>
</protein>
<dbReference type="RefSeq" id="WP_434533878.1">
    <property type="nucleotide sequence ID" value="NZ_AP028055.1"/>
</dbReference>
<proteinExistence type="inferred from homology"/>
<dbReference type="Pfam" id="PF09093">
    <property type="entry name" value="Lyase_catalyt"/>
    <property type="match status" value="1"/>
</dbReference>
<comment type="cofactor">
    <cofactor evidence="1">
        <name>Ca(2+)</name>
        <dbReference type="ChEBI" id="CHEBI:29108"/>
    </cofactor>
</comment>
<dbReference type="InterPro" id="IPR008929">
    <property type="entry name" value="Chondroitin_lyas"/>
</dbReference>
<dbReference type="InterPro" id="IPR015177">
    <property type="entry name" value="Lyase_catalyt"/>
</dbReference>
<evidence type="ECO:0000256" key="2">
    <source>
        <dbReference type="ARBA" id="ARBA00006699"/>
    </source>
</evidence>
<dbReference type="InterPro" id="IPR039174">
    <property type="entry name" value="Chondroitin_ABC_lyase"/>
</dbReference>
<dbReference type="Proteomes" id="UP001496674">
    <property type="component" value="Chromosome"/>
</dbReference>
<evidence type="ECO:0000313" key="10">
    <source>
        <dbReference type="EMBL" id="BEG99466.1"/>
    </source>
</evidence>
<dbReference type="InterPro" id="IPR011013">
    <property type="entry name" value="Gal_mutarotase_sf_dom"/>
</dbReference>
<feature type="chain" id="PRO_5045429113" evidence="6">
    <location>
        <begin position="24"/>
        <end position="1013"/>
    </location>
</feature>
<evidence type="ECO:0000256" key="1">
    <source>
        <dbReference type="ARBA" id="ARBA00001913"/>
    </source>
</evidence>
<dbReference type="Pfam" id="PF09092">
    <property type="entry name" value="Lyase_N"/>
    <property type="match status" value="1"/>
</dbReference>
<dbReference type="SUPFAM" id="SSF49785">
    <property type="entry name" value="Galactose-binding domain-like"/>
    <property type="match status" value="1"/>
</dbReference>
<dbReference type="InterPro" id="IPR015176">
    <property type="entry name" value="Lyase_N"/>
</dbReference>
<sequence length="1013" mass="114229">MRNSAFAYMLFSLCFASLSHANAQEVKHEKILSFEEAGSVSGFTTSKGSQVNITGQYHRDGQQSLQWKYQPGATLSLKHDIPFEPKDPTGKDTYLSTFVVWVYNDQPKDEKVRFSFYKDGKECSWFDFHINFKGWRAAWVCFERDMQGKPEEGMNELRVSAPSTGGMLCFDQMVLAAKTDHRHQTADNQVPFVNAGTDNHWLIVRDCSLLKPDIALDSSVSEQEKKDMELIGQRFRNLIYTPGKLTQQAMANLRTKFEEYHITVKDGIITGRPIYFNRAAEAYERFLPNWNKNLYDKMGMELKAYFDLMNRIAIAYNNADNEPAKQELKSMFLLMYQFACDQGIDYGSCLGNFTHYGYSFRGYYTSCYLMKDVLREAGLLEEAQKAMQWYAMTNEVYINPSAPGMDMDSFNTKTTGRIASILIMDNSPLKVQYLKSFTRWINNGCLPATGLAGAFKKDGGAFHHRNNYPAYAVGGLEGASNMIYLLSRTSFRVSELGHSTVKNVLLTMRFYCNRNYFPLSMSGRHPNGKGTLIPMEYGIMALAGTPDGAQPYDADMAAAFLRVANKGSKEEKRLVESLQKKGFKAENDPQGNLALGYGCVSVQRRSNWAAVARGHSRYLWAAEHYLGANWYGRYLAHGSLQILTALPGDSVTPTTSSWQHDGFDWGRIPGTTAIHLPVAQLKANVLNVDVYSGFEEMLYSDESFAGGISQQRTNGAFGMKLHEHDKYNGSMRARKSYHFFDNRIVCLGSDIENTNKNYDTETTVFQLAAYSDSVQVCWLDNASTNNTWIDPVNSTGYYVPNKEGQSNLKPEIHFPQYSLAQDTQKETKGNFVSLVINHGKAPKGGKYEYAILPQISQAQLAAFAKKPSYKVLQQDRNAHIVKDIPTGITSYVLFETPRILPEGIVQKVDTTCLLMTREQKNKLLLTVANPDLNLYSGPSDELFDKDGKRVERSIYSRPWIDNVSTPIPVKVTLKGKWNVKETPDCKLVSVGKNETVLLFNCHDGMSIDLELTK</sequence>
<dbReference type="SUPFAM" id="SSF48230">
    <property type="entry name" value="Chondroitin AC/alginate lyase"/>
    <property type="match status" value="1"/>
</dbReference>
<dbReference type="InterPro" id="IPR014718">
    <property type="entry name" value="GH-type_carb-bd"/>
</dbReference>
<dbReference type="PANTHER" id="PTHR37322:SF3">
    <property type="entry name" value="CHONDROITIN SULFATE ABC EXOLYASE"/>
    <property type="match status" value="1"/>
</dbReference>
<evidence type="ECO:0000256" key="5">
    <source>
        <dbReference type="ARBA" id="ARBA00023239"/>
    </source>
</evidence>
<dbReference type="PIRSF" id="PIRSF034515">
    <property type="entry name" value="Chondroitinase"/>
    <property type="match status" value="1"/>
</dbReference>
<feature type="domain" description="Lyase catalytic" evidence="9">
    <location>
        <begin position="214"/>
        <end position="566"/>
    </location>
</feature>
<dbReference type="InterPro" id="IPR003159">
    <property type="entry name" value="Lyase_8_central_dom"/>
</dbReference>
<dbReference type="EMBL" id="AP028055">
    <property type="protein sequence ID" value="BEG99466.1"/>
    <property type="molecule type" value="Genomic_DNA"/>
</dbReference>
<dbReference type="Gene3D" id="2.60.120.430">
    <property type="entry name" value="Galactose-binding lectin"/>
    <property type="match status" value="1"/>
</dbReference>
<evidence type="ECO:0000259" key="8">
    <source>
        <dbReference type="Pfam" id="PF09092"/>
    </source>
</evidence>